<proteinExistence type="predicted"/>
<keyword evidence="4" id="KW-1185">Reference proteome</keyword>
<organism evidence="3 4">
    <name type="scientific">Plesiocystis pacifica SIR-1</name>
    <dbReference type="NCBI Taxonomy" id="391625"/>
    <lineage>
        <taxon>Bacteria</taxon>
        <taxon>Pseudomonadati</taxon>
        <taxon>Myxococcota</taxon>
        <taxon>Polyangia</taxon>
        <taxon>Nannocystales</taxon>
        <taxon>Nannocystaceae</taxon>
        <taxon>Plesiocystis</taxon>
    </lineage>
</organism>
<evidence type="ECO:0000256" key="1">
    <source>
        <dbReference type="SAM" id="MobiDB-lite"/>
    </source>
</evidence>
<dbReference type="EMBL" id="ABCS01000016">
    <property type="protein sequence ID" value="EDM79828.1"/>
    <property type="molecule type" value="Genomic_DNA"/>
</dbReference>
<keyword evidence="2" id="KW-0812">Transmembrane</keyword>
<accession>A6G2X8</accession>
<feature type="region of interest" description="Disordered" evidence="1">
    <location>
        <begin position="171"/>
        <end position="214"/>
    </location>
</feature>
<dbReference type="OrthoDB" id="5506458at2"/>
<reference evidence="3 4" key="1">
    <citation type="submission" date="2007-06" db="EMBL/GenBank/DDBJ databases">
        <authorList>
            <person name="Shimkets L."/>
            <person name="Ferriera S."/>
            <person name="Johnson J."/>
            <person name="Kravitz S."/>
            <person name="Beeson K."/>
            <person name="Sutton G."/>
            <person name="Rogers Y.-H."/>
            <person name="Friedman R."/>
            <person name="Frazier M."/>
            <person name="Venter J.C."/>
        </authorList>
    </citation>
    <scope>NUCLEOTIDE SEQUENCE [LARGE SCALE GENOMIC DNA]</scope>
    <source>
        <strain evidence="3 4">SIR-1</strain>
    </source>
</reference>
<gene>
    <name evidence="3" type="ORF">PPSIR1_32053</name>
</gene>
<sequence length="396" mass="40680">MTRFHEDQAPCLDLRASDARWEAHPEAVAATLADFQRPCARDPKVRARTRATALGELMIADHIARQQLAQMQLSEAVAVHTSALSRARIPLAPWTPDAAVSTEDWRIESEVAGECVVIGEGLARSGSTAGRWIRVLAAAAALPVVLAPTAAIAGAPTLTGAVVTGELEADAPALPDEPSATPAPAEGEVPAESAAAPAPAPTVAPPPTPSPEALSLTGEVLWEGLMNTEISLAMNNSQSVTGALVAQSPTELAIARSADGTLVSVPKADVAGVRLRMDGYTPSTYRKGVGALGDRPTEDGRGLLGAGVVLVGAGSVLTLTGISMLAIYPSGLHINLPTLLPGLAMLGAGGAMISVSKKRHAAFKKAWGLPETARLQMTPTFGVGKRGGQAGLVLRF</sequence>
<evidence type="ECO:0000313" key="4">
    <source>
        <dbReference type="Proteomes" id="UP000005801"/>
    </source>
</evidence>
<feature type="compositionally biased region" description="Pro residues" evidence="1">
    <location>
        <begin position="198"/>
        <end position="210"/>
    </location>
</feature>
<dbReference type="AlphaFoldDB" id="A6G2X8"/>
<dbReference type="Proteomes" id="UP000005801">
    <property type="component" value="Unassembled WGS sequence"/>
</dbReference>
<evidence type="ECO:0000256" key="2">
    <source>
        <dbReference type="SAM" id="Phobius"/>
    </source>
</evidence>
<feature type="compositionally biased region" description="Low complexity" evidence="1">
    <location>
        <begin position="180"/>
        <end position="197"/>
    </location>
</feature>
<evidence type="ECO:0000313" key="3">
    <source>
        <dbReference type="EMBL" id="EDM79828.1"/>
    </source>
</evidence>
<feature type="transmembrane region" description="Helical" evidence="2">
    <location>
        <begin position="303"/>
        <end position="328"/>
    </location>
</feature>
<dbReference type="RefSeq" id="WP_006971077.1">
    <property type="nucleotide sequence ID" value="NZ_ABCS01000016.1"/>
</dbReference>
<protein>
    <submittedName>
        <fullName evidence="3">Uncharacterized protein</fullName>
    </submittedName>
</protein>
<keyword evidence="2" id="KW-1133">Transmembrane helix</keyword>
<keyword evidence="2" id="KW-0472">Membrane</keyword>
<feature type="transmembrane region" description="Helical" evidence="2">
    <location>
        <begin position="334"/>
        <end position="355"/>
    </location>
</feature>
<name>A6G2X8_9BACT</name>
<comment type="caution">
    <text evidence="3">The sequence shown here is derived from an EMBL/GenBank/DDBJ whole genome shotgun (WGS) entry which is preliminary data.</text>
</comment>